<evidence type="ECO:0000259" key="4">
    <source>
        <dbReference type="PROSITE" id="PS50893"/>
    </source>
</evidence>
<organism evidence="5 6">
    <name type="scientific">Clostridium homopropionicum DSM 5847</name>
    <dbReference type="NCBI Taxonomy" id="1121318"/>
    <lineage>
        <taxon>Bacteria</taxon>
        <taxon>Bacillati</taxon>
        <taxon>Bacillota</taxon>
        <taxon>Clostridia</taxon>
        <taxon>Eubacteriales</taxon>
        <taxon>Clostridiaceae</taxon>
        <taxon>Clostridium</taxon>
    </lineage>
</organism>
<keyword evidence="2" id="KW-0547">Nucleotide-binding</keyword>
<sequence>MYTLKAVKYKNILKIDELHIPKEKVTCIIGQSGSGKTTLIRLLNKLISCEEGEILYKGKNLKEVDSILLRREVIMLPQNPVIFPGTIQENLLIGLKFSEKPLVSENELLEMLSFLNLEKSLKENAEKLSGGEKQRISLGRILLMEPEVLLLDEPSSALDEETENLIISKVITYVKSNKKTLTMVTHSSRVAEIFSDNIIEIAKGKIINHTGGKNLG</sequence>
<gene>
    <name evidence="5" type="primary">pstB</name>
    <name evidence="5" type="ORF">CLHOM_35670</name>
</gene>
<protein>
    <submittedName>
        <fullName evidence="5">Phosphate import ATP-binding protein PstB</fullName>
        <ecNumber evidence="5">3.6.3.27</ecNumber>
    </submittedName>
</protein>
<dbReference type="AlphaFoldDB" id="A0A0L6Z581"/>
<keyword evidence="1" id="KW-0813">Transport</keyword>
<dbReference type="STRING" id="36844.SAMN04488501_11450"/>
<evidence type="ECO:0000256" key="2">
    <source>
        <dbReference type="ARBA" id="ARBA00022741"/>
    </source>
</evidence>
<dbReference type="Proteomes" id="UP000037043">
    <property type="component" value="Unassembled WGS sequence"/>
</dbReference>
<dbReference type="InterPro" id="IPR017871">
    <property type="entry name" value="ABC_transporter-like_CS"/>
</dbReference>
<accession>A0A0L6Z581</accession>
<name>A0A0L6Z581_9CLOT</name>
<proteinExistence type="predicted"/>
<evidence type="ECO:0000313" key="5">
    <source>
        <dbReference type="EMBL" id="KOA18116.1"/>
    </source>
</evidence>
<evidence type="ECO:0000256" key="3">
    <source>
        <dbReference type="ARBA" id="ARBA00022840"/>
    </source>
</evidence>
<comment type="caution">
    <text evidence="5">The sequence shown here is derived from an EMBL/GenBank/DDBJ whole genome shotgun (WGS) entry which is preliminary data.</text>
</comment>
<dbReference type="GO" id="GO:0005524">
    <property type="term" value="F:ATP binding"/>
    <property type="evidence" value="ECO:0007669"/>
    <property type="project" value="UniProtKB-KW"/>
</dbReference>
<dbReference type="PANTHER" id="PTHR43423">
    <property type="entry name" value="ABC TRANSPORTER I FAMILY MEMBER 17"/>
    <property type="match status" value="1"/>
</dbReference>
<dbReference type="SMART" id="SM00382">
    <property type="entry name" value="AAA"/>
    <property type="match status" value="1"/>
</dbReference>
<dbReference type="EC" id="3.6.3.27" evidence="5"/>
<dbReference type="Gene3D" id="3.40.50.300">
    <property type="entry name" value="P-loop containing nucleotide triphosphate hydrolases"/>
    <property type="match status" value="1"/>
</dbReference>
<dbReference type="PATRIC" id="fig|1121318.3.peg.3569"/>
<dbReference type="InterPro" id="IPR003439">
    <property type="entry name" value="ABC_transporter-like_ATP-bd"/>
</dbReference>
<evidence type="ECO:0000313" key="6">
    <source>
        <dbReference type="Proteomes" id="UP000037043"/>
    </source>
</evidence>
<dbReference type="GO" id="GO:0016887">
    <property type="term" value="F:ATP hydrolysis activity"/>
    <property type="evidence" value="ECO:0007669"/>
    <property type="project" value="InterPro"/>
</dbReference>
<dbReference type="SUPFAM" id="SSF52540">
    <property type="entry name" value="P-loop containing nucleoside triphosphate hydrolases"/>
    <property type="match status" value="1"/>
</dbReference>
<keyword evidence="3 5" id="KW-0067">ATP-binding</keyword>
<dbReference type="PROSITE" id="PS50893">
    <property type="entry name" value="ABC_TRANSPORTER_2"/>
    <property type="match status" value="1"/>
</dbReference>
<keyword evidence="6" id="KW-1185">Reference proteome</keyword>
<dbReference type="InterPro" id="IPR003593">
    <property type="entry name" value="AAA+_ATPase"/>
</dbReference>
<keyword evidence="5" id="KW-0378">Hydrolase</keyword>
<dbReference type="PROSITE" id="PS00211">
    <property type="entry name" value="ABC_TRANSPORTER_1"/>
    <property type="match status" value="1"/>
</dbReference>
<dbReference type="RefSeq" id="WP_052222996.1">
    <property type="nucleotide sequence ID" value="NZ_LHUR01000047.1"/>
</dbReference>
<feature type="domain" description="ABC transporter" evidence="4">
    <location>
        <begin position="1"/>
        <end position="215"/>
    </location>
</feature>
<reference evidence="6" key="1">
    <citation type="submission" date="2015-08" db="EMBL/GenBank/DDBJ databases">
        <title>Genome sequence of the strict anaerobe Clostridium homopropionicum LuHBu1 (DSM 5847T).</title>
        <authorList>
            <person name="Poehlein A."/>
            <person name="Beck M."/>
            <person name="Schiel-Bengelsdorf B."/>
            <person name="Bengelsdorf F.R."/>
            <person name="Daniel R."/>
            <person name="Duerre P."/>
        </authorList>
    </citation>
    <scope>NUCLEOTIDE SEQUENCE [LARGE SCALE GENOMIC DNA]</scope>
    <source>
        <strain evidence="6">DSM 5847</strain>
    </source>
</reference>
<evidence type="ECO:0000256" key="1">
    <source>
        <dbReference type="ARBA" id="ARBA00022448"/>
    </source>
</evidence>
<dbReference type="EMBL" id="LHUR01000047">
    <property type="protein sequence ID" value="KOA18116.1"/>
    <property type="molecule type" value="Genomic_DNA"/>
</dbReference>
<dbReference type="InterPro" id="IPR027417">
    <property type="entry name" value="P-loop_NTPase"/>
</dbReference>
<dbReference type="Pfam" id="PF00005">
    <property type="entry name" value="ABC_tran"/>
    <property type="match status" value="1"/>
</dbReference>
<dbReference type="PANTHER" id="PTHR43423:SF1">
    <property type="entry name" value="ABC TRANSPORTER I FAMILY MEMBER 17"/>
    <property type="match status" value="1"/>
</dbReference>